<dbReference type="AlphaFoldDB" id="A0AAD4UNW0"/>
<organism evidence="1 2">
    <name type="scientific">Ovis ammon polii</name>
    <dbReference type="NCBI Taxonomy" id="230172"/>
    <lineage>
        <taxon>Eukaryota</taxon>
        <taxon>Metazoa</taxon>
        <taxon>Chordata</taxon>
        <taxon>Craniata</taxon>
        <taxon>Vertebrata</taxon>
        <taxon>Euteleostomi</taxon>
        <taxon>Mammalia</taxon>
        <taxon>Eutheria</taxon>
        <taxon>Laurasiatheria</taxon>
        <taxon>Artiodactyla</taxon>
        <taxon>Ruminantia</taxon>
        <taxon>Pecora</taxon>
        <taxon>Bovidae</taxon>
        <taxon>Caprinae</taxon>
        <taxon>Ovis</taxon>
    </lineage>
</organism>
<protein>
    <submittedName>
        <fullName evidence="1">Uncharacterized protein</fullName>
    </submittedName>
</protein>
<sequence>MELRRGLLKEKSCNLPDSIGTLNVKLRCLDLMLQVMKFGEVKIPQAKEAKSNWPWEDQSYSSPPRAFPHKVLNSPAWQKATGWAYSKVLATLDRQCIKVKSEREVTQLYPTLNDPMDCSPPGSCIYGIFQVDSLPRTSKPLPLLRTRAENHENNKDLTDTEFSEEEEIVSNQLAITRTEDWSLFQSPVKRVGGVNSTLLAAKTDQENSLMVYGPTRRLLVRDEVSEV</sequence>
<evidence type="ECO:0000313" key="1">
    <source>
        <dbReference type="EMBL" id="KAI4548656.1"/>
    </source>
</evidence>
<dbReference type="EMBL" id="JAKZEL010000001">
    <property type="protein sequence ID" value="KAI4548656.1"/>
    <property type="molecule type" value="Genomic_DNA"/>
</dbReference>
<proteinExistence type="predicted"/>
<dbReference type="Proteomes" id="UP001214576">
    <property type="component" value="Unassembled WGS sequence"/>
</dbReference>
<name>A0AAD4UNW0_OVIAM</name>
<comment type="caution">
    <text evidence="1">The sequence shown here is derived from an EMBL/GenBank/DDBJ whole genome shotgun (WGS) entry which is preliminary data.</text>
</comment>
<gene>
    <name evidence="1" type="ORF">MG293_000986</name>
</gene>
<evidence type="ECO:0000313" key="2">
    <source>
        <dbReference type="Proteomes" id="UP001214576"/>
    </source>
</evidence>
<accession>A0AAD4UNW0</accession>
<reference evidence="1" key="1">
    <citation type="submission" date="2022-03" db="EMBL/GenBank/DDBJ databases">
        <title>Genomic analyses of argali, domestic sheep and their hybrids provide insights into chromosomal evolution, heterosis and genetic basis of agronomic traits.</title>
        <authorList>
            <person name="Li M."/>
        </authorList>
    </citation>
    <scope>NUCLEOTIDE SEQUENCE</scope>
    <source>
        <strain evidence="1">CAU-MHL-2022a</strain>
        <tissue evidence="1">Skin</tissue>
    </source>
</reference>
<keyword evidence="2" id="KW-1185">Reference proteome</keyword>